<dbReference type="Proteomes" id="UP001332931">
    <property type="component" value="Unassembled WGS sequence"/>
</dbReference>
<dbReference type="RefSeq" id="WP_330957486.1">
    <property type="nucleotide sequence ID" value="NZ_JAZGJQ010000001.1"/>
</dbReference>
<feature type="transmembrane region" description="Helical" evidence="7">
    <location>
        <begin position="415"/>
        <end position="439"/>
    </location>
</feature>
<evidence type="ECO:0000256" key="3">
    <source>
        <dbReference type="ARBA" id="ARBA00022475"/>
    </source>
</evidence>
<feature type="transmembrane region" description="Helical" evidence="7">
    <location>
        <begin position="108"/>
        <end position="127"/>
    </location>
</feature>
<evidence type="ECO:0000256" key="6">
    <source>
        <dbReference type="ARBA" id="ARBA00023136"/>
    </source>
</evidence>
<dbReference type="InterPro" id="IPR000109">
    <property type="entry name" value="POT_fam"/>
</dbReference>
<keyword evidence="9" id="KW-1185">Reference proteome</keyword>
<feature type="transmembrane region" description="Helical" evidence="7">
    <location>
        <begin position="271"/>
        <end position="291"/>
    </location>
</feature>
<keyword evidence="4 7" id="KW-0812">Transmembrane</keyword>
<feature type="transmembrane region" description="Helical" evidence="7">
    <location>
        <begin position="133"/>
        <end position="159"/>
    </location>
</feature>
<keyword evidence="6 7" id="KW-0472">Membrane</keyword>
<evidence type="ECO:0000256" key="2">
    <source>
        <dbReference type="ARBA" id="ARBA00022448"/>
    </source>
</evidence>
<name>A0ABU7R7Z7_9ACTN</name>
<dbReference type="SUPFAM" id="SSF103473">
    <property type="entry name" value="MFS general substrate transporter"/>
    <property type="match status" value="1"/>
</dbReference>
<evidence type="ECO:0000256" key="1">
    <source>
        <dbReference type="ARBA" id="ARBA00004651"/>
    </source>
</evidence>
<feature type="transmembrane region" description="Helical" evidence="7">
    <location>
        <begin position="451"/>
        <end position="471"/>
    </location>
</feature>
<sequence>MPAEVERTGEEEERLDPKTEAILDDKGFFGHPRGVGALSLGTLCNSFAWGAVYAVLIYYLYSPFTKGLGFTEGQAGTIISAMGAMNSLFVIVGSWLSDRVMGPKRALVLGNLLKALAFGLLAIPAPTLELGRVLGITGVILMGLPIMGASNPSLLGMLYRRGDHARRDAGYTINNTMNAVSGVVAPILVGNLAANNYHIGFAVGTVWALLYGLVIFVFRHKFFGDIGEKPARPLSKAEASRIGKVVAVVAVVAVAVLAVTISTGTLTFDGVINVLTTVSFVIPIAFLAQLFRNKHITAQEHANLKPFLRIWLMYVVVMIASTLINSAIAIFVDTQVDRTFLGFEFAPATFTTIYNAFGIVAGPVFVWLWSTKFGKRVGTAEKFGSGILWYALGYLMLSFPVILAMQGKVSPLLPILYYLFMTVGDTMVFPIGLSVTSRLAPKSYETQMQSAWAQATTIANAVCMILMNFFPTAESQLMIFPMMTVVLVVVGVVVMIRAKSIDAELV</sequence>
<feature type="transmembrane region" description="Helical" evidence="7">
    <location>
        <begin position="35"/>
        <end position="61"/>
    </location>
</feature>
<feature type="transmembrane region" description="Helical" evidence="7">
    <location>
        <begin position="199"/>
        <end position="218"/>
    </location>
</feature>
<feature type="transmembrane region" description="Helical" evidence="7">
    <location>
        <begin position="239"/>
        <end position="259"/>
    </location>
</feature>
<gene>
    <name evidence="8" type="ORF">VXJ25_01755</name>
</gene>
<feature type="transmembrane region" description="Helical" evidence="7">
    <location>
        <begin position="171"/>
        <end position="193"/>
    </location>
</feature>
<dbReference type="PANTHER" id="PTHR23517">
    <property type="entry name" value="RESISTANCE PROTEIN MDTM, PUTATIVE-RELATED-RELATED"/>
    <property type="match status" value="1"/>
</dbReference>
<accession>A0ABU7R7Z7</accession>
<dbReference type="Gene3D" id="1.20.1250.20">
    <property type="entry name" value="MFS general substrate transporter like domains"/>
    <property type="match status" value="1"/>
</dbReference>
<dbReference type="Pfam" id="PF00854">
    <property type="entry name" value="PTR2"/>
    <property type="match status" value="1"/>
</dbReference>
<reference evidence="8 9" key="1">
    <citation type="submission" date="2024-01" db="EMBL/GenBank/DDBJ databases">
        <title>Description of Olsenella sp. nov., isolated from pig feces.</title>
        <authorList>
            <person name="Chang Y.-H."/>
        </authorList>
    </citation>
    <scope>NUCLEOTIDE SEQUENCE [LARGE SCALE GENOMIC DNA]</scope>
    <source>
        <strain evidence="8 9">YH-ols2223</strain>
    </source>
</reference>
<protein>
    <submittedName>
        <fullName evidence="8">Oligopeptide:H+ symporter</fullName>
    </submittedName>
</protein>
<evidence type="ECO:0000313" key="8">
    <source>
        <dbReference type="EMBL" id="MEE6146724.1"/>
    </source>
</evidence>
<keyword evidence="2" id="KW-0813">Transport</keyword>
<dbReference type="InterPro" id="IPR005279">
    <property type="entry name" value="Dipep/tripep_permease"/>
</dbReference>
<comment type="caution">
    <text evidence="8">The sequence shown here is derived from an EMBL/GenBank/DDBJ whole genome shotgun (WGS) entry which is preliminary data.</text>
</comment>
<evidence type="ECO:0000256" key="4">
    <source>
        <dbReference type="ARBA" id="ARBA00022692"/>
    </source>
</evidence>
<keyword evidence="3" id="KW-1003">Cell membrane</keyword>
<proteinExistence type="predicted"/>
<feature type="transmembrane region" description="Helical" evidence="7">
    <location>
        <begin position="73"/>
        <end position="96"/>
    </location>
</feature>
<evidence type="ECO:0000313" key="9">
    <source>
        <dbReference type="Proteomes" id="UP001332931"/>
    </source>
</evidence>
<dbReference type="InterPro" id="IPR036259">
    <property type="entry name" value="MFS_trans_sf"/>
</dbReference>
<dbReference type="InterPro" id="IPR050171">
    <property type="entry name" value="MFS_Transporters"/>
</dbReference>
<feature type="transmembrane region" description="Helical" evidence="7">
    <location>
        <begin position="477"/>
        <end position="496"/>
    </location>
</feature>
<evidence type="ECO:0000256" key="7">
    <source>
        <dbReference type="SAM" id="Phobius"/>
    </source>
</evidence>
<keyword evidence="5 7" id="KW-1133">Transmembrane helix</keyword>
<dbReference type="PANTHER" id="PTHR23517:SF15">
    <property type="entry name" value="PROTON-DEPENDENT OLIGOPEPTIDE FAMILY TRANSPORT PROTEIN"/>
    <property type="match status" value="1"/>
</dbReference>
<dbReference type="NCBIfam" id="TIGR00924">
    <property type="entry name" value="yjdL_sub1_fam"/>
    <property type="match status" value="1"/>
</dbReference>
<feature type="transmembrane region" description="Helical" evidence="7">
    <location>
        <begin position="383"/>
        <end position="403"/>
    </location>
</feature>
<dbReference type="EMBL" id="JAZGJQ010000001">
    <property type="protein sequence ID" value="MEE6146724.1"/>
    <property type="molecule type" value="Genomic_DNA"/>
</dbReference>
<feature type="transmembrane region" description="Helical" evidence="7">
    <location>
        <begin position="352"/>
        <end position="371"/>
    </location>
</feature>
<feature type="transmembrane region" description="Helical" evidence="7">
    <location>
        <begin position="311"/>
        <end position="332"/>
    </location>
</feature>
<evidence type="ECO:0000256" key="5">
    <source>
        <dbReference type="ARBA" id="ARBA00022989"/>
    </source>
</evidence>
<organism evidence="8 9">
    <name type="scientific">Olsenella absiana</name>
    <dbReference type="NCBI Taxonomy" id="3115222"/>
    <lineage>
        <taxon>Bacteria</taxon>
        <taxon>Bacillati</taxon>
        <taxon>Actinomycetota</taxon>
        <taxon>Coriobacteriia</taxon>
        <taxon>Coriobacteriales</taxon>
        <taxon>Atopobiaceae</taxon>
        <taxon>Olsenella</taxon>
    </lineage>
</organism>
<comment type="subcellular location">
    <subcellularLocation>
        <location evidence="1">Cell membrane</location>
        <topology evidence="1">Multi-pass membrane protein</topology>
    </subcellularLocation>
</comment>